<dbReference type="GO" id="GO:0008270">
    <property type="term" value="F:zinc ion binding"/>
    <property type="evidence" value="ECO:0007669"/>
    <property type="project" value="UniProtKB-KW"/>
</dbReference>
<evidence type="ECO:0000256" key="1">
    <source>
        <dbReference type="ARBA" id="ARBA00004123"/>
    </source>
</evidence>
<evidence type="ECO:0000259" key="15">
    <source>
        <dbReference type="PROSITE" id="PS51799"/>
    </source>
</evidence>
<accession>Q4SSL2</accession>
<dbReference type="GO" id="GO:0008380">
    <property type="term" value="P:RNA splicing"/>
    <property type="evidence" value="ECO:0007669"/>
    <property type="project" value="UniProtKB-KW"/>
</dbReference>
<feature type="compositionally biased region" description="Basic and acidic residues" evidence="13">
    <location>
        <begin position="148"/>
        <end position="160"/>
    </location>
</feature>
<feature type="compositionally biased region" description="Polar residues" evidence="13">
    <location>
        <begin position="49"/>
        <end position="60"/>
    </location>
</feature>
<evidence type="ECO:0000256" key="5">
    <source>
        <dbReference type="ARBA" id="ARBA00022771"/>
    </source>
</evidence>
<evidence type="ECO:0000256" key="2">
    <source>
        <dbReference type="ARBA" id="ARBA00022664"/>
    </source>
</evidence>
<evidence type="ECO:0000256" key="7">
    <source>
        <dbReference type="ARBA" id="ARBA00023125"/>
    </source>
</evidence>
<dbReference type="InterPro" id="IPR007071">
    <property type="entry name" value="AKAP95"/>
</dbReference>
<dbReference type="GO" id="GO:0003677">
    <property type="term" value="F:DNA binding"/>
    <property type="evidence" value="ECO:0007669"/>
    <property type="project" value="UniProtKB-KW"/>
</dbReference>
<dbReference type="PROSITE" id="PS51799">
    <property type="entry name" value="ZF_C2H2_AKAP95"/>
    <property type="match status" value="2"/>
</dbReference>
<keyword evidence="5 12" id="KW-0863">Zinc-finger</keyword>
<dbReference type="PANTHER" id="PTHR12190:SF1">
    <property type="entry name" value="DBIRD COMPLEX SUBUNIT ZNF326"/>
    <property type="match status" value="1"/>
</dbReference>
<feature type="compositionally biased region" description="Basic and acidic residues" evidence="13">
    <location>
        <begin position="193"/>
        <end position="205"/>
    </location>
</feature>
<dbReference type="Pfam" id="PF04988">
    <property type="entry name" value="AKAP95"/>
    <property type="match status" value="1"/>
</dbReference>
<keyword evidence="3" id="KW-0479">Metal-binding</keyword>
<evidence type="ECO:0000256" key="11">
    <source>
        <dbReference type="ARBA" id="ARBA00043254"/>
    </source>
</evidence>
<dbReference type="KEGG" id="tng:GSTEN00013377G001"/>
<keyword evidence="4" id="KW-0677">Repeat</keyword>
<feature type="region of interest" description="Disordered" evidence="13">
    <location>
        <begin position="49"/>
        <end position="227"/>
    </location>
</feature>
<feature type="compositionally biased region" description="Basic and acidic residues" evidence="13">
    <location>
        <begin position="93"/>
        <end position="106"/>
    </location>
</feature>
<dbReference type="PROSITE" id="PS50171">
    <property type="entry name" value="ZF_MATRIN"/>
    <property type="match status" value="1"/>
</dbReference>
<proteinExistence type="inferred from homology"/>
<evidence type="ECO:0000256" key="8">
    <source>
        <dbReference type="ARBA" id="ARBA00023187"/>
    </source>
</evidence>
<feature type="domain" description="C2H2 AKAP95-type" evidence="15">
    <location>
        <begin position="279"/>
        <end position="301"/>
    </location>
</feature>
<organism evidence="16">
    <name type="scientific">Tetraodon nigroviridis</name>
    <name type="common">Spotted green pufferfish</name>
    <name type="synonym">Chelonodon nigroviridis</name>
    <dbReference type="NCBI Taxonomy" id="99883"/>
    <lineage>
        <taxon>Eukaryota</taxon>
        <taxon>Metazoa</taxon>
        <taxon>Chordata</taxon>
        <taxon>Craniata</taxon>
        <taxon>Vertebrata</taxon>
        <taxon>Euteleostomi</taxon>
        <taxon>Actinopterygii</taxon>
        <taxon>Neopterygii</taxon>
        <taxon>Teleostei</taxon>
        <taxon>Neoteleostei</taxon>
        <taxon>Acanthomorphata</taxon>
        <taxon>Eupercaria</taxon>
        <taxon>Tetraodontiformes</taxon>
        <taxon>Tetradontoidea</taxon>
        <taxon>Tetraodontidae</taxon>
        <taxon>Tetraodon</taxon>
    </lineage>
</organism>
<reference evidence="16" key="1">
    <citation type="journal article" date="2004" name="Nature">
        <title>Genome duplication in the teleost fish Tetraodon nigroviridis reveals the early vertebrate proto-karyotype.</title>
        <authorList>
            <person name="Jaillon O."/>
            <person name="Aury J.-M."/>
            <person name="Brunet F."/>
            <person name="Petit J.-L."/>
            <person name="Stange-Thomann N."/>
            <person name="Mauceli E."/>
            <person name="Bouneau L."/>
            <person name="Fischer C."/>
            <person name="Ozouf-Costaz C."/>
            <person name="Bernot A."/>
            <person name="Nicaud S."/>
            <person name="Jaffe D."/>
            <person name="Fisher S."/>
            <person name="Lutfalla G."/>
            <person name="Dossat C."/>
            <person name="Segurens B."/>
            <person name="Dasilva C."/>
            <person name="Salanoubat M."/>
            <person name="Levy M."/>
            <person name="Boudet N."/>
            <person name="Castellano S."/>
            <person name="Anthouard V."/>
            <person name="Jubin C."/>
            <person name="Castelli V."/>
            <person name="Katinka M."/>
            <person name="Vacherie B."/>
            <person name="Biemont C."/>
            <person name="Skalli Z."/>
            <person name="Cattolico L."/>
            <person name="Poulain J."/>
            <person name="De Berardinis V."/>
            <person name="Cruaud C."/>
            <person name="Duprat S."/>
            <person name="Brottier P."/>
            <person name="Coutanceau J.-P."/>
            <person name="Gouzy J."/>
            <person name="Parra G."/>
            <person name="Lardier G."/>
            <person name="Chapple C."/>
            <person name="McKernan K.J."/>
            <person name="McEwan P."/>
            <person name="Bosak S."/>
            <person name="Kellis M."/>
            <person name="Volff J.-N."/>
            <person name="Guigo R."/>
            <person name="Zody M.C."/>
            <person name="Mesirov J."/>
            <person name="Lindblad-Toh K."/>
            <person name="Birren B."/>
            <person name="Nusbaum C."/>
            <person name="Kahn D."/>
            <person name="Robinson-Rechavi M."/>
            <person name="Laudet V."/>
            <person name="Schachter V."/>
            <person name="Quetier F."/>
            <person name="Saurin W."/>
            <person name="Scarpelli C."/>
            <person name="Wincker P."/>
            <person name="Lander E.S."/>
            <person name="Weissenbach J."/>
            <person name="Roest Crollius H."/>
        </authorList>
    </citation>
    <scope>NUCLEOTIDE SEQUENCE [LARGE SCALE GENOMIC DNA]</scope>
</reference>
<feature type="domain" description="Matrin-type" evidence="14">
    <location>
        <begin position="357"/>
        <end position="388"/>
    </location>
</feature>
<evidence type="ECO:0000256" key="3">
    <source>
        <dbReference type="ARBA" id="ARBA00022723"/>
    </source>
</evidence>
<keyword evidence="6" id="KW-0862">Zinc</keyword>
<name>Q4SSL2_TETNG</name>
<protein>
    <recommendedName>
        <fullName evidence="10">DBIRD complex subunit ZNF326</fullName>
    </recommendedName>
    <alternativeName>
        <fullName evidence="11">Zinc finger protein 326</fullName>
    </alternativeName>
</protein>
<evidence type="ECO:0000256" key="6">
    <source>
        <dbReference type="ARBA" id="ARBA00022833"/>
    </source>
</evidence>
<dbReference type="GO" id="GO:0032784">
    <property type="term" value="P:regulation of DNA-templated transcription elongation"/>
    <property type="evidence" value="ECO:0007669"/>
    <property type="project" value="TreeGrafter"/>
</dbReference>
<dbReference type="GO" id="GO:0005634">
    <property type="term" value="C:nucleus"/>
    <property type="evidence" value="ECO:0007669"/>
    <property type="project" value="UniProtKB-SubCell"/>
</dbReference>
<evidence type="ECO:0000256" key="4">
    <source>
        <dbReference type="ARBA" id="ARBA00022737"/>
    </source>
</evidence>
<dbReference type="InterPro" id="IPR034736">
    <property type="entry name" value="ZF_C2H2_AKAP95"/>
</dbReference>
<dbReference type="GO" id="GO:0006397">
    <property type="term" value="P:mRNA processing"/>
    <property type="evidence" value="ECO:0007669"/>
    <property type="project" value="UniProtKB-KW"/>
</dbReference>
<dbReference type="InterPro" id="IPR000690">
    <property type="entry name" value="Matrin/U1-C_Znf_C2H2"/>
</dbReference>
<evidence type="ECO:0000259" key="14">
    <source>
        <dbReference type="PROSITE" id="PS50171"/>
    </source>
</evidence>
<keyword evidence="8" id="KW-0508">mRNA splicing</keyword>
<comment type="similarity">
    <text evidence="12">Belongs to the AKAP95 family.</text>
</comment>
<keyword evidence="2" id="KW-0507">mRNA processing</keyword>
<keyword evidence="7" id="KW-0238">DNA-binding</keyword>
<gene>
    <name evidence="16" type="ORF">GSTENG00013377001</name>
</gene>
<comment type="caution">
    <text evidence="16">The sequence shown here is derived from an EMBL/GenBank/DDBJ whole genome shotgun (WGS) entry which is preliminary data.</text>
</comment>
<dbReference type="PANTHER" id="PTHR12190">
    <property type="entry name" value="A-KINASE ANCHOR PROTEIN AKAP 8"/>
    <property type="match status" value="1"/>
</dbReference>
<dbReference type="GO" id="GO:0044609">
    <property type="term" value="C:DBIRD complex"/>
    <property type="evidence" value="ECO:0007669"/>
    <property type="project" value="TreeGrafter"/>
</dbReference>
<dbReference type="EMBL" id="CAAE01014367">
    <property type="protein sequence ID" value="CAF96370.1"/>
    <property type="molecule type" value="Genomic_DNA"/>
</dbReference>
<dbReference type="OrthoDB" id="9904304at2759"/>
<reference evidence="16" key="2">
    <citation type="submission" date="2004-02" db="EMBL/GenBank/DDBJ databases">
        <authorList>
            <consortium name="Genoscope"/>
            <consortium name="Whitehead Institute Centre for Genome Research"/>
        </authorList>
    </citation>
    <scope>NUCLEOTIDE SEQUENCE</scope>
</reference>
<feature type="domain" description="C2H2 AKAP95-type" evidence="15">
    <location>
        <begin position="359"/>
        <end position="382"/>
    </location>
</feature>
<feature type="compositionally biased region" description="Basic and acidic residues" evidence="13">
    <location>
        <begin position="116"/>
        <end position="126"/>
    </location>
</feature>
<evidence type="ECO:0000313" key="16">
    <source>
        <dbReference type="EMBL" id="CAF96370.1"/>
    </source>
</evidence>
<evidence type="ECO:0000256" key="13">
    <source>
        <dbReference type="SAM" id="MobiDB-lite"/>
    </source>
</evidence>
<evidence type="ECO:0000256" key="12">
    <source>
        <dbReference type="PROSITE-ProRule" id="PRU01140"/>
    </source>
</evidence>
<dbReference type="AlphaFoldDB" id="Q4SSL2"/>
<keyword evidence="9" id="KW-0539">Nucleus</keyword>
<evidence type="ECO:0000256" key="9">
    <source>
        <dbReference type="ARBA" id="ARBA00023242"/>
    </source>
</evidence>
<evidence type="ECO:0000256" key="10">
    <source>
        <dbReference type="ARBA" id="ARBA00040207"/>
    </source>
</evidence>
<comment type="subcellular location">
    <subcellularLocation>
        <location evidence="1">Nucleus</location>
    </subcellularLocation>
</comment>
<sequence length="419" mass="47717">MKRNNKVPFYPSAVLRRAAPYLQPESNQLNVARVPHGFKEAMERVKMKSNQYQNMETPAESTKVPAVQPSAVKSSAPKWKSSFKPIDDPDDSLQDRCSDSPERPEIYDPYDPVSPDSEHEISRNQDHSGSMFTEDDNSKPLSVKTSKSRWDIPAPDRDDRDPEDGPSNSGALGLGRRPPEPFVSAGYDSVSRSLDHRAGSPDRHALGLSNQNPASYRPPRTNESERIFPDYRGEVTATGRPSPPGLKRNAQEFGYFPPSMDEIPSRSKRLVMERIPVICDLCDVELLDFQELQDHLDSRTHWNTMEHIQQENNYDDLIIAFLQEVMLHKSRRFSRPIEDSVLEALQENDHMTKVEVFHCAVCESFISSSSSSVRAHVTSQEHLTNTKRFEALQRRGCLDRAQAMMEELKPQFQHFLKVI</sequence>